<dbReference type="RefSeq" id="WP_186953259.1">
    <property type="nucleotide sequence ID" value="NZ_JACOFX010000003.1"/>
</dbReference>
<sequence length="395" mass="44137">MKIKNGVAELWASLNPAIDLGEILDGFVQAFAGIAGNETIGKDEHAAVFDEQQFCFVDGRPFNALEQNTQIVHFEHGAEILQNNFSIAMPGDASSRNVTEFLEFCWPSNGPRAQAQIWLEASAPWYIKKTPALAFYGVRNTVWKDPYTSVHFSIAAGALGLHSLHTASLLQVLEQDLEFNGPSDILAEMQAKLSPVHARIVQYETEHSSFFEQRRQEFLSLGMAVLARFALSEHFLIQERESDTPVDLLIGKTTDEKNLWSMPDPKALALRAWCERIGWEGFEEQRALAYLQHHKQDDKIAKQIVGICISLGKYTWPGLIAVLAAPPISYQCQLEIISFLADPNWPGAGEAYDVIQKKPSLFAQALQEAYREAQEENDESWRGMIGDLLGIESDG</sequence>
<reference evidence="1 2" key="1">
    <citation type="submission" date="2020-08" db="EMBL/GenBank/DDBJ databases">
        <title>Novel species isolated from subtropical streams in China.</title>
        <authorList>
            <person name="Lu H."/>
        </authorList>
    </citation>
    <scope>NUCLEOTIDE SEQUENCE [LARGE SCALE GENOMIC DNA]</scope>
    <source>
        <strain evidence="1 2">NL8W</strain>
    </source>
</reference>
<comment type="caution">
    <text evidence="1">The sequence shown here is derived from an EMBL/GenBank/DDBJ whole genome shotgun (WGS) entry which is preliminary data.</text>
</comment>
<dbReference type="InterPro" id="IPR038692">
    <property type="entry name" value="Cthe_2751_sf"/>
</dbReference>
<dbReference type="Proteomes" id="UP000646911">
    <property type="component" value="Unassembled WGS sequence"/>
</dbReference>
<gene>
    <name evidence="1" type="ORF">H8L47_09035</name>
</gene>
<evidence type="ECO:0000313" key="1">
    <source>
        <dbReference type="EMBL" id="MBC3907710.1"/>
    </source>
</evidence>
<proteinExistence type="predicted"/>
<organism evidence="1 2">
    <name type="scientific">Undibacterium umbellatum</name>
    <dbReference type="NCBI Taxonomy" id="2762300"/>
    <lineage>
        <taxon>Bacteria</taxon>
        <taxon>Pseudomonadati</taxon>
        <taxon>Pseudomonadota</taxon>
        <taxon>Betaproteobacteria</taxon>
        <taxon>Burkholderiales</taxon>
        <taxon>Oxalobacteraceae</taxon>
        <taxon>Undibacterium</taxon>
    </lineage>
</organism>
<accession>A0ABR6Z7I5</accession>
<protein>
    <submittedName>
        <fullName evidence="1">Uncharacterized protein</fullName>
    </submittedName>
</protein>
<dbReference type="Gene3D" id="1.25.40.750">
    <property type="entry name" value="Domain of unknown function DUF5071"/>
    <property type="match status" value="1"/>
</dbReference>
<keyword evidence="2" id="KW-1185">Reference proteome</keyword>
<evidence type="ECO:0000313" key="2">
    <source>
        <dbReference type="Proteomes" id="UP000646911"/>
    </source>
</evidence>
<dbReference type="EMBL" id="JACOFX010000003">
    <property type="protein sequence ID" value="MBC3907710.1"/>
    <property type="molecule type" value="Genomic_DNA"/>
</dbReference>
<name>A0ABR6Z7I5_9BURK</name>